<dbReference type="Gene3D" id="1.10.10.60">
    <property type="entry name" value="Homeodomain-like"/>
    <property type="match status" value="1"/>
</dbReference>
<dbReference type="EMBL" id="JBHSDP010000015">
    <property type="protein sequence ID" value="MFC4329465.1"/>
    <property type="molecule type" value="Genomic_DNA"/>
</dbReference>
<reference evidence="6" key="1">
    <citation type="journal article" date="2019" name="Int. J. Syst. Evol. Microbiol.">
        <title>The Global Catalogue of Microorganisms (GCM) 10K type strain sequencing project: providing services to taxonomists for standard genome sequencing and annotation.</title>
        <authorList>
            <consortium name="The Broad Institute Genomics Platform"/>
            <consortium name="The Broad Institute Genome Sequencing Center for Infectious Disease"/>
            <person name="Wu L."/>
            <person name="Ma J."/>
        </authorList>
    </citation>
    <scope>NUCLEOTIDE SEQUENCE [LARGE SCALE GENOMIC DNA]</scope>
    <source>
        <strain evidence="6">PCU 347</strain>
    </source>
</reference>
<accession>A0ABV8TFX1</accession>
<dbReference type="SMART" id="SM00342">
    <property type="entry name" value="HTH_ARAC"/>
    <property type="match status" value="1"/>
</dbReference>
<dbReference type="Pfam" id="PF14525">
    <property type="entry name" value="AraC_binding_2"/>
    <property type="match status" value="1"/>
</dbReference>
<keyword evidence="3" id="KW-0804">Transcription</keyword>
<evidence type="ECO:0000256" key="2">
    <source>
        <dbReference type="ARBA" id="ARBA00023125"/>
    </source>
</evidence>
<dbReference type="PANTHER" id="PTHR43280">
    <property type="entry name" value="ARAC-FAMILY TRANSCRIPTIONAL REGULATOR"/>
    <property type="match status" value="1"/>
</dbReference>
<comment type="caution">
    <text evidence="5">The sequence shown here is derived from an EMBL/GenBank/DDBJ whole genome shotgun (WGS) entry which is preliminary data.</text>
</comment>
<dbReference type="Pfam" id="PF12833">
    <property type="entry name" value="HTH_18"/>
    <property type="match status" value="1"/>
</dbReference>
<dbReference type="PROSITE" id="PS01124">
    <property type="entry name" value="HTH_ARAC_FAMILY_2"/>
    <property type="match status" value="1"/>
</dbReference>
<dbReference type="InterPro" id="IPR018060">
    <property type="entry name" value="HTH_AraC"/>
</dbReference>
<name>A0ABV8TFX1_9ACTN</name>
<evidence type="ECO:0000259" key="4">
    <source>
        <dbReference type="PROSITE" id="PS01124"/>
    </source>
</evidence>
<evidence type="ECO:0000313" key="6">
    <source>
        <dbReference type="Proteomes" id="UP001595824"/>
    </source>
</evidence>
<evidence type="ECO:0000256" key="3">
    <source>
        <dbReference type="ARBA" id="ARBA00023163"/>
    </source>
</evidence>
<dbReference type="Proteomes" id="UP001595824">
    <property type="component" value="Unassembled WGS sequence"/>
</dbReference>
<protein>
    <submittedName>
        <fullName evidence="5">AraC family transcriptional regulator</fullName>
    </submittedName>
</protein>
<keyword evidence="1" id="KW-0805">Transcription regulation</keyword>
<sequence length="332" mass="35983">MPVTPETAGSDVLDGVECFEHWREVMGRTRAAEMTSDHVTTFSATVRQARLGPVAVLRTAFPSIRVRRTERMIRRCDDELYHLTMLTAGHGTVASAGPGGTQRLTPGHFHLVTSSQPYDSWFAGTPGTGVGHPRAEGIGIDLPVSALPIPAHRVRHLLGRVLSGQQGTGAVLAAFLLTLDRQLPALRPAEATRLGAVAADLLSACLARELDAEDALPEQTRHRAMLHDVRAFVRRHLHDPGLTPAKVAAAHHVSVSYLHRLFTSGSQGTTLAAYIRRQRLAKAYRDLVDPALGALPIHAVAARCGMPRPSAFTRAFKAAYGISPSDHRHYCR</sequence>
<organism evidence="5 6">
    <name type="scientific">Streptomyces andamanensis</name>
    <dbReference type="NCBI Taxonomy" id="1565035"/>
    <lineage>
        <taxon>Bacteria</taxon>
        <taxon>Bacillati</taxon>
        <taxon>Actinomycetota</taxon>
        <taxon>Actinomycetes</taxon>
        <taxon>Kitasatosporales</taxon>
        <taxon>Streptomycetaceae</taxon>
        <taxon>Streptomyces</taxon>
    </lineage>
</organism>
<dbReference type="InterPro" id="IPR035418">
    <property type="entry name" value="AraC-bd_2"/>
</dbReference>
<evidence type="ECO:0000256" key="1">
    <source>
        <dbReference type="ARBA" id="ARBA00023015"/>
    </source>
</evidence>
<proteinExistence type="predicted"/>
<keyword evidence="6" id="KW-1185">Reference proteome</keyword>
<evidence type="ECO:0000313" key="5">
    <source>
        <dbReference type="EMBL" id="MFC4329465.1"/>
    </source>
</evidence>
<dbReference type="RefSeq" id="WP_381739951.1">
    <property type="nucleotide sequence ID" value="NZ_JBHSDP010000015.1"/>
</dbReference>
<feature type="domain" description="HTH araC/xylS-type" evidence="4">
    <location>
        <begin position="227"/>
        <end position="330"/>
    </location>
</feature>
<dbReference type="PANTHER" id="PTHR43280:SF31">
    <property type="entry name" value="TRANSCRIPTIONAL REGULATORY PROTEIN"/>
    <property type="match status" value="1"/>
</dbReference>
<gene>
    <name evidence="5" type="ORF">ACFPC0_16995</name>
</gene>
<keyword evidence="2" id="KW-0238">DNA-binding</keyword>
<dbReference type="SUPFAM" id="SSF46689">
    <property type="entry name" value="Homeodomain-like"/>
    <property type="match status" value="1"/>
</dbReference>
<dbReference type="InterPro" id="IPR009057">
    <property type="entry name" value="Homeodomain-like_sf"/>
</dbReference>